<protein>
    <submittedName>
        <fullName evidence="3">Tetratricopeptide repeat protein 27</fullName>
    </submittedName>
</protein>
<dbReference type="PANTHER" id="PTHR16193:SF0">
    <property type="entry name" value="TETRATRICOPEPTIDE REPEAT PROTEIN 27"/>
    <property type="match status" value="1"/>
</dbReference>
<dbReference type="InterPro" id="IPR044244">
    <property type="entry name" value="TTC27/Emw1"/>
</dbReference>
<evidence type="ECO:0000313" key="3">
    <source>
        <dbReference type="EMBL" id="EMP24453.1"/>
    </source>
</evidence>
<dbReference type="STRING" id="8469.M7AXF3"/>
<keyword evidence="4" id="KW-1185">Reference proteome</keyword>
<dbReference type="EMBL" id="KB600878">
    <property type="protein sequence ID" value="EMP24453.1"/>
    <property type="molecule type" value="Genomic_DNA"/>
</dbReference>
<keyword evidence="2" id="KW-0802">TPR repeat</keyword>
<evidence type="ECO:0000256" key="1">
    <source>
        <dbReference type="ARBA" id="ARBA00022737"/>
    </source>
</evidence>
<sequence length="589" mass="66301">MNGECLTFRFELVLYAFTHPLFYILLSSHSDFYFFLIAGSESLLQLHFEGNYEAILLSEVIQDVFTTLTMTEEKMDTYLEKLIVAYLDCSAADADNVERQRLIFLLGVGSLQLFVQSNWTGPPVHLQPQDFLPSSLLHQFCEPKALCTAVLSMLVLDGESVYNLTSLPILLMLARVILVHSRHKLAAIQTLPWWTLRYVNIHQQLLEERSPELFALAQSCIEQVTNVETLFTDDECWHLAVQFHLECAYTFLNYHEYKNAKKHFNAAKDITKLQINLTGALGKRTRFQEKHVAQLILDVQRKDDVILSHRELSPAPTALENLTKNYDLNDDTVLNEIKLVDADQFQLPDLCAEELAVILGVCIDFQKNNPIHKLTEEELSAFTSEDSKAHQKLLKRVASNLNLQAEEVEESLDSLLNVLSASVPGSVALPLHKGVAKISNALWQTPASLSPISKSAERKYFVPAKGHEYLYTHPAPNSLVVESVNHGERPGQPVLTLKNKDSRRLDSFGRKIYSSSSFQLWVVNHQALLGRYEFSLWGSLPKFEDSLQECDRKEFKALVEEVTAAARATLQAASDAADVAAWSIASAGP</sequence>
<name>M7AXF3_CHEMY</name>
<dbReference type="Proteomes" id="UP000031443">
    <property type="component" value="Unassembled WGS sequence"/>
</dbReference>
<dbReference type="AlphaFoldDB" id="M7AXF3"/>
<keyword evidence="1" id="KW-0677">Repeat</keyword>
<dbReference type="eggNOG" id="KOG1128">
    <property type="taxonomic scope" value="Eukaryota"/>
</dbReference>
<dbReference type="PANTHER" id="PTHR16193">
    <property type="entry name" value="TETRATRICOPEPTIDE REPEAT PROTEIN 27"/>
    <property type="match status" value="1"/>
</dbReference>
<evidence type="ECO:0000313" key="4">
    <source>
        <dbReference type="Proteomes" id="UP000031443"/>
    </source>
</evidence>
<reference evidence="4" key="1">
    <citation type="journal article" date="2013" name="Nat. Genet.">
        <title>The draft genomes of soft-shell turtle and green sea turtle yield insights into the development and evolution of the turtle-specific body plan.</title>
        <authorList>
            <person name="Wang Z."/>
            <person name="Pascual-Anaya J."/>
            <person name="Zadissa A."/>
            <person name="Li W."/>
            <person name="Niimura Y."/>
            <person name="Huang Z."/>
            <person name="Li C."/>
            <person name="White S."/>
            <person name="Xiong Z."/>
            <person name="Fang D."/>
            <person name="Wang B."/>
            <person name="Ming Y."/>
            <person name="Chen Y."/>
            <person name="Zheng Y."/>
            <person name="Kuraku S."/>
            <person name="Pignatelli M."/>
            <person name="Herrero J."/>
            <person name="Beal K."/>
            <person name="Nozawa M."/>
            <person name="Li Q."/>
            <person name="Wang J."/>
            <person name="Zhang H."/>
            <person name="Yu L."/>
            <person name="Shigenobu S."/>
            <person name="Wang J."/>
            <person name="Liu J."/>
            <person name="Flicek P."/>
            <person name="Searle S."/>
            <person name="Wang J."/>
            <person name="Kuratani S."/>
            <person name="Yin Y."/>
            <person name="Aken B."/>
            <person name="Zhang G."/>
            <person name="Irie N."/>
        </authorList>
    </citation>
    <scope>NUCLEOTIDE SEQUENCE [LARGE SCALE GENOMIC DNA]</scope>
</reference>
<gene>
    <name evidence="3" type="ORF">UY3_18378</name>
</gene>
<evidence type="ECO:0000256" key="2">
    <source>
        <dbReference type="ARBA" id="ARBA00022803"/>
    </source>
</evidence>
<proteinExistence type="predicted"/>
<accession>M7AXF3</accession>
<dbReference type="Gene3D" id="1.10.287.3160">
    <property type="match status" value="1"/>
</dbReference>
<organism evidence="3 4">
    <name type="scientific">Chelonia mydas</name>
    <name type="common">Green sea-turtle</name>
    <name type="synonym">Chelonia agassizi</name>
    <dbReference type="NCBI Taxonomy" id="8469"/>
    <lineage>
        <taxon>Eukaryota</taxon>
        <taxon>Metazoa</taxon>
        <taxon>Chordata</taxon>
        <taxon>Craniata</taxon>
        <taxon>Vertebrata</taxon>
        <taxon>Euteleostomi</taxon>
        <taxon>Archelosauria</taxon>
        <taxon>Testudinata</taxon>
        <taxon>Testudines</taxon>
        <taxon>Cryptodira</taxon>
        <taxon>Durocryptodira</taxon>
        <taxon>Americhelydia</taxon>
        <taxon>Chelonioidea</taxon>
        <taxon>Cheloniidae</taxon>
        <taxon>Chelonia</taxon>
    </lineage>
</organism>